<dbReference type="eggNOG" id="KOG0767">
    <property type="taxonomic scope" value="Eukaryota"/>
</dbReference>
<evidence type="ECO:0000256" key="9">
    <source>
        <dbReference type="ARBA" id="ARBA00023136"/>
    </source>
</evidence>
<accession>D0NZD2</accession>
<dbReference type="GeneID" id="9476490"/>
<keyword evidence="5" id="KW-0677">Repeat</keyword>
<organism evidence="11 12">
    <name type="scientific">Phytophthora infestans (strain T30-4)</name>
    <name type="common">Potato late blight agent</name>
    <dbReference type="NCBI Taxonomy" id="403677"/>
    <lineage>
        <taxon>Eukaryota</taxon>
        <taxon>Sar</taxon>
        <taxon>Stramenopiles</taxon>
        <taxon>Oomycota</taxon>
        <taxon>Peronosporomycetes</taxon>
        <taxon>Peronosporales</taxon>
        <taxon>Peronosporaceae</taxon>
        <taxon>Phytophthora</taxon>
    </lineage>
</organism>
<keyword evidence="8" id="KW-0496">Mitochondrion</keyword>
<evidence type="ECO:0000256" key="1">
    <source>
        <dbReference type="ARBA" id="ARBA00004448"/>
    </source>
</evidence>
<dbReference type="Pfam" id="PF00153">
    <property type="entry name" value="Mito_carr"/>
    <property type="match status" value="1"/>
</dbReference>
<evidence type="ECO:0000256" key="2">
    <source>
        <dbReference type="ARBA" id="ARBA00006375"/>
    </source>
</evidence>
<keyword evidence="6" id="KW-0999">Mitochondrion inner membrane</keyword>
<dbReference type="InterPro" id="IPR044677">
    <property type="entry name" value="SLC25A3/Pic2/Mir1-like"/>
</dbReference>
<dbReference type="InterPro" id="IPR023395">
    <property type="entry name" value="MCP_dom_sf"/>
</dbReference>
<evidence type="ECO:0000256" key="8">
    <source>
        <dbReference type="ARBA" id="ARBA00023128"/>
    </source>
</evidence>
<dbReference type="STRING" id="403677.D0NZD2"/>
<keyword evidence="12" id="KW-1185">Reference proteome</keyword>
<name>D0NZD2_PHYIT</name>
<evidence type="ECO:0000256" key="3">
    <source>
        <dbReference type="ARBA" id="ARBA00022448"/>
    </source>
</evidence>
<evidence type="ECO:0000256" key="4">
    <source>
        <dbReference type="ARBA" id="ARBA00022692"/>
    </source>
</evidence>
<evidence type="ECO:0000256" key="7">
    <source>
        <dbReference type="ARBA" id="ARBA00022989"/>
    </source>
</evidence>
<dbReference type="InParanoid" id="D0NZD2"/>
<evidence type="ECO:0000256" key="5">
    <source>
        <dbReference type="ARBA" id="ARBA00022737"/>
    </source>
</evidence>
<dbReference type="VEuPathDB" id="FungiDB:PITG_18772"/>
<dbReference type="EMBL" id="DS028198">
    <property type="protein sequence ID" value="EEY69486.1"/>
    <property type="molecule type" value="Genomic_DNA"/>
</dbReference>
<keyword evidence="4" id="KW-0812">Transmembrane</keyword>
<dbReference type="Proteomes" id="UP000006643">
    <property type="component" value="Unassembled WGS sequence"/>
</dbReference>
<dbReference type="SUPFAM" id="SSF103506">
    <property type="entry name" value="Mitochondrial carrier"/>
    <property type="match status" value="1"/>
</dbReference>
<dbReference type="PANTHER" id="PTHR45671">
    <property type="entry name" value="SOLUTE CARRIER FAMILY 25 (MITOCHONDRIAL CARRIER PHOSPHATE CARRIER), MEMBER 3, LIKE-RELATED-RELATED"/>
    <property type="match status" value="1"/>
</dbReference>
<dbReference type="HOGENOM" id="CLU_515349_0_0_1"/>
<dbReference type="AlphaFoldDB" id="D0NZD2"/>
<sequence length="529" mass="58287">MSAFFPEISMGCSPITHDNAFYGKCMIGGILSCGITHTAISPLDVVKCNMQVNPTKYKSLLYGMKTIASEEANGQATGSRAPKDLYASVESTMLKVLSPMVSSSDADAATEAVPTSPAAHERGEEHHEEKVTPDAGALAALIIKLTVKVDSLERSLETHQQRAAVTPPCQGAGLCQSEYRQVLQYGGSLDMRRMQLHELGASNFGMGVQTPGRYGGLGAGQQAGDTPFQAQEAAQQAPQQQLAAQYQAHRPSPLHLNERVPPAKDGMIFMQNIDGSEVYKGLGGDFEQWELLFIDQSQVAEQACGYTWPERYKVNKFGQHLRGKAELFFQQHIMRWWATQLALWFVMEYMHLSFKWALSTQQGMKLFGAKKDPSRSWNEHFLYLTALMMATNASTALALENIVKYADPDLRHALMAKCNITRPDPLQQANELAVWAQMMADEDRAPQHFVQEGWTPEEELPDRSAGSSQDHPVKFALAAGNDFKSVDATSWILDSGVSRYLVSDPALLVNVAQCSGEDTCMLPDGRTWT</sequence>
<evidence type="ECO:0000313" key="12">
    <source>
        <dbReference type="Proteomes" id="UP000006643"/>
    </source>
</evidence>
<evidence type="ECO:0000256" key="10">
    <source>
        <dbReference type="SAM" id="MobiDB-lite"/>
    </source>
</evidence>
<dbReference type="InterPro" id="IPR018108">
    <property type="entry name" value="MCP_transmembrane"/>
</dbReference>
<comment type="subcellular location">
    <subcellularLocation>
        <location evidence="1">Mitochondrion inner membrane</location>
        <topology evidence="1">Multi-pass membrane protein</topology>
    </subcellularLocation>
</comment>
<keyword evidence="3" id="KW-0813">Transport</keyword>
<dbReference type="KEGG" id="pif:PITG_18772"/>
<keyword evidence="9" id="KW-0472">Membrane</keyword>
<gene>
    <name evidence="11" type="ORF">PITG_18772</name>
</gene>
<dbReference type="GO" id="GO:1990547">
    <property type="term" value="P:mitochondrial phosphate ion transmembrane transport"/>
    <property type="evidence" value="ECO:0007669"/>
    <property type="project" value="InterPro"/>
</dbReference>
<keyword evidence="7" id="KW-1133">Transmembrane helix</keyword>
<protein>
    <submittedName>
        <fullName evidence="11">Mitochondrial Carrier (MC) Family</fullName>
    </submittedName>
</protein>
<comment type="similarity">
    <text evidence="2">Belongs to the mitochondrial carrier (TC 2.A.29) family.</text>
</comment>
<feature type="compositionally biased region" description="Basic and acidic residues" evidence="10">
    <location>
        <begin position="119"/>
        <end position="132"/>
    </location>
</feature>
<reference evidence="12" key="1">
    <citation type="journal article" date="2009" name="Nature">
        <title>Genome sequence and analysis of the Irish potato famine pathogen Phytophthora infestans.</title>
        <authorList>
            <consortium name="The Broad Institute Genome Sequencing Platform"/>
            <person name="Haas B.J."/>
            <person name="Kamoun S."/>
            <person name="Zody M.C."/>
            <person name="Jiang R.H."/>
            <person name="Handsaker R.E."/>
            <person name="Cano L.M."/>
            <person name="Grabherr M."/>
            <person name="Kodira C.D."/>
            <person name="Raffaele S."/>
            <person name="Torto-Alalibo T."/>
            <person name="Bozkurt T.O."/>
            <person name="Ah-Fong A.M."/>
            <person name="Alvarado L."/>
            <person name="Anderson V.L."/>
            <person name="Armstrong M.R."/>
            <person name="Avrova A."/>
            <person name="Baxter L."/>
            <person name="Beynon J."/>
            <person name="Boevink P.C."/>
            <person name="Bollmann S.R."/>
            <person name="Bos J.I."/>
            <person name="Bulone V."/>
            <person name="Cai G."/>
            <person name="Cakir C."/>
            <person name="Carrington J.C."/>
            <person name="Chawner M."/>
            <person name="Conti L."/>
            <person name="Costanzo S."/>
            <person name="Ewan R."/>
            <person name="Fahlgren N."/>
            <person name="Fischbach M.A."/>
            <person name="Fugelstad J."/>
            <person name="Gilroy E.M."/>
            <person name="Gnerre S."/>
            <person name="Green P.J."/>
            <person name="Grenville-Briggs L.J."/>
            <person name="Griffith J."/>
            <person name="Grunwald N.J."/>
            <person name="Horn K."/>
            <person name="Horner N.R."/>
            <person name="Hu C.H."/>
            <person name="Huitema E."/>
            <person name="Jeong D.H."/>
            <person name="Jones A.M."/>
            <person name="Jones J.D."/>
            <person name="Jones R.W."/>
            <person name="Karlsson E.K."/>
            <person name="Kunjeti S.G."/>
            <person name="Lamour K."/>
            <person name="Liu Z."/>
            <person name="Ma L."/>
            <person name="Maclean D."/>
            <person name="Chibucos M.C."/>
            <person name="McDonald H."/>
            <person name="McWalters J."/>
            <person name="Meijer H.J."/>
            <person name="Morgan W."/>
            <person name="Morris P.F."/>
            <person name="Munro C.A."/>
            <person name="O'Neill K."/>
            <person name="Ospina-Giraldo M."/>
            <person name="Pinzon A."/>
            <person name="Pritchard L."/>
            <person name="Ramsahoye B."/>
            <person name="Ren Q."/>
            <person name="Restrepo S."/>
            <person name="Roy S."/>
            <person name="Sadanandom A."/>
            <person name="Savidor A."/>
            <person name="Schornack S."/>
            <person name="Schwartz D.C."/>
            <person name="Schumann U.D."/>
            <person name="Schwessinger B."/>
            <person name="Seyer L."/>
            <person name="Sharpe T."/>
            <person name="Silvar C."/>
            <person name="Song J."/>
            <person name="Studholme D.J."/>
            <person name="Sykes S."/>
            <person name="Thines M."/>
            <person name="van de Vondervoort P.J."/>
            <person name="Phuntumart V."/>
            <person name="Wawra S."/>
            <person name="Weide R."/>
            <person name="Win J."/>
            <person name="Young C."/>
            <person name="Zhou S."/>
            <person name="Fry W."/>
            <person name="Meyers B.C."/>
            <person name="van West P."/>
            <person name="Ristaino J."/>
            <person name="Govers F."/>
            <person name="Birch P.R."/>
            <person name="Whisson S.C."/>
            <person name="Judelson H.S."/>
            <person name="Nusbaum C."/>
        </authorList>
    </citation>
    <scope>NUCLEOTIDE SEQUENCE [LARGE SCALE GENOMIC DNA]</scope>
    <source>
        <strain evidence="12">T30-4</strain>
    </source>
</reference>
<feature type="compositionally biased region" description="Low complexity" evidence="10">
    <location>
        <begin position="229"/>
        <end position="248"/>
    </location>
</feature>
<feature type="region of interest" description="Disordered" evidence="10">
    <location>
        <begin position="219"/>
        <end position="248"/>
    </location>
</feature>
<dbReference type="PANTHER" id="PTHR45671:SF10">
    <property type="entry name" value="SOLUTE CARRIER FAMILY 25 MEMBER 3"/>
    <property type="match status" value="1"/>
</dbReference>
<dbReference type="GO" id="GO:0005743">
    <property type="term" value="C:mitochondrial inner membrane"/>
    <property type="evidence" value="ECO:0007669"/>
    <property type="project" value="UniProtKB-SubCell"/>
</dbReference>
<dbReference type="RefSeq" id="XP_002997253.1">
    <property type="nucleotide sequence ID" value="XM_002997207.1"/>
</dbReference>
<dbReference type="Gene3D" id="1.50.40.10">
    <property type="entry name" value="Mitochondrial carrier domain"/>
    <property type="match status" value="1"/>
</dbReference>
<dbReference type="GO" id="GO:0005315">
    <property type="term" value="F:phosphate transmembrane transporter activity"/>
    <property type="evidence" value="ECO:0007669"/>
    <property type="project" value="InterPro"/>
</dbReference>
<evidence type="ECO:0000256" key="6">
    <source>
        <dbReference type="ARBA" id="ARBA00022792"/>
    </source>
</evidence>
<proteinExistence type="inferred from homology"/>
<feature type="region of interest" description="Disordered" evidence="10">
    <location>
        <begin position="105"/>
        <end position="133"/>
    </location>
</feature>
<evidence type="ECO:0000313" key="11">
    <source>
        <dbReference type="EMBL" id="EEY69486.1"/>
    </source>
</evidence>
<dbReference type="OrthoDB" id="125581at2759"/>